<organism evidence="6 7">
    <name type="scientific">Halomarinibacterium sedimenti</name>
    <dbReference type="NCBI Taxonomy" id="2857106"/>
    <lineage>
        <taxon>Bacteria</taxon>
        <taxon>Pseudomonadati</taxon>
        <taxon>Bacteroidota</taxon>
        <taxon>Flavobacteriia</taxon>
        <taxon>Flavobacteriales</taxon>
        <taxon>Flavobacteriaceae</taxon>
        <taxon>Halomarinibacterium</taxon>
    </lineage>
</organism>
<accession>A0A9X1JZK4</accession>
<dbReference type="InterPro" id="IPR003825">
    <property type="entry name" value="Colicin-V_CvpA"/>
</dbReference>
<dbReference type="GO" id="GO:0009403">
    <property type="term" value="P:toxin biosynthetic process"/>
    <property type="evidence" value="ECO:0007669"/>
    <property type="project" value="InterPro"/>
</dbReference>
<keyword evidence="2 5" id="KW-0812">Transmembrane</keyword>
<reference evidence="6" key="1">
    <citation type="submission" date="2021-07" db="EMBL/GenBank/DDBJ databases">
        <title>Aureisphaera sp. CAU 1614 isolated from sea sediment.</title>
        <authorList>
            <person name="Kim W."/>
        </authorList>
    </citation>
    <scope>NUCLEOTIDE SEQUENCE</scope>
    <source>
        <strain evidence="6">CAU 1614</strain>
    </source>
</reference>
<evidence type="ECO:0000256" key="3">
    <source>
        <dbReference type="ARBA" id="ARBA00022989"/>
    </source>
</evidence>
<proteinExistence type="predicted"/>
<evidence type="ECO:0000256" key="5">
    <source>
        <dbReference type="SAM" id="Phobius"/>
    </source>
</evidence>
<sequence>MNSVDIILGIILLLAFYSGFKKGFFVTLASLIGLVAGVYGAVYFSDYAGSYISKWFDWSEQTTKWASFAVTFLLIVFILNFIGKFLTKIADFTALGLLNKLLGGVFSTLQYAFILSVVFLFFNSSNLTGYMISEEKKESSIVYPYIESIAPWILPTVLEEFQKIIPETPETEDNSVTE</sequence>
<gene>
    <name evidence="6" type="ORF">KXJ69_04650</name>
</gene>
<dbReference type="PANTHER" id="PTHR37306">
    <property type="entry name" value="COLICIN V PRODUCTION PROTEIN"/>
    <property type="match status" value="1"/>
</dbReference>
<comment type="caution">
    <text evidence="6">The sequence shown here is derived from an EMBL/GenBank/DDBJ whole genome shotgun (WGS) entry which is preliminary data.</text>
</comment>
<protein>
    <submittedName>
        <fullName evidence="6">CvpA family protein</fullName>
    </submittedName>
</protein>
<evidence type="ECO:0000313" key="6">
    <source>
        <dbReference type="EMBL" id="MBW2937381.1"/>
    </source>
</evidence>
<feature type="transmembrane region" description="Helical" evidence="5">
    <location>
        <begin position="65"/>
        <end position="82"/>
    </location>
</feature>
<evidence type="ECO:0000256" key="4">
    <source>
        <dbReference type="ARBA" id="ARBA00023136"/>
    </source>
</evidence>
<feature type="transmembrane region" description="Helical" evidence="5">
    <location>
        <begin position="23"/>
        <end position="44"/>
    </location>
</feature>
<dbReference type="Proteomes" id="UP001138686">
    <property type="component" value="Unassembled WGS sequence"/>
</dbReference>
<dbReference type="RefSeq" id="WP_219051752.1">
    <property type="nucleotide sequence ID" value="NZ_JAHWDP010000001.1"/>
</dbReference>
<dbReference type="Pfam" id="PF02674">
    <property type="entry name" value="Colicin_V"/>
    <property type="match status" value="1"/>
</dbReference>
<evidence type="ECO:0000313" key="7">
    <source>
        <dbReference type="Proteomes" id="UP001138686"/>
    </source>
</evidence>
<dbReference type="PANTHER" id="PTHR37306:SF1">
    <property type="entry name" value="COLICIN V PRODUCTION PROTEIN"/>
    <property type="match status" value="1"/>
</dbReference>
<keyword evidence="3 5" id="KW-1133">Transmembrane helix</keyword>
<dbReference type="EMBL" id="JAHWDP010000001">
    <property type="protein sequence ID" value="MBW2937381.1"/>
    <property type="molecule type" value="Genomic_DNA"/>
</dbReference>
<evidence type="ECO:0000256" key="2">
    <source>
        <dbReference type="ARBA" id="ARBA00022692"/>
    </source>
</evidence>
<keyword evidence="7" id="KW-1185">Reference proteome</keyword>
<feature type="transmembrane region" description="Helical" evidence="5">
    <location>
        <begin position="102"/>
        <end position="122"/>
    </location>
</feature>
<dbReference type="AlphaFoldDB" id="A0A9X1JZK4"/>
<keyword evidence="4 5" id="KW-0472">Membrane</keyword>
<comment type="subcellular location">
    <subcellularLocation>
        <location evidence="1">Membrane</location>
        <topology evidence="1">Multi-pass membrane protein</topology>
    </subcellularLocation>
</comment>
<name>A0A9X1JZK4_9FLAO</name>
<evidence type="ECO:0000256" key="1">
    <source>
        <dbReference type="ARBA" id="ARBA00004141"/>
    </source>
</evidence>
<dbReference type="GO" id="GO:0016020">
    <property type="term" value="C:membrane"/>
    <property type="evidence" value="ECO:0007669"/>
    <property type="project" value="UniProtKB-SubCell"/>
</dbReference>